<dbReference type="Proteomes" id="UP000000376">
    <property type="component" value="Chromosome"/>
</dbReference>
<protein>
    <submittedName>
        <fullName evidence="4">Rhodanese domain protein</fullName>
    </submittedName>
</protein>
<dbReference type="Gene3D" id="3.40.250.10">
    <property type="entry name" value="Rhodanese-like domain"/>
    <property type="match status" value="1"/>
</dbReference>
<dbReference type="InterPro" id="IPR001763">
    <property type="entry name" value="Rhodanese-like_dom"/>
</dbReference>
<keyword evidence="2" id="KW-0732">Signal</keyword>
<dbReference type="PROSITE" id="PS51257">
    <property type="entry name" value="PROKAR_LIPOPROTEIN"/>
    <property type="match status" value="1"/>
</dbReference>
<dbReference type="PANTHER" id="PTHR45431">
    <property type="entry name" value="RHODANESE-LIKE DOMAIN-CONTAINING PROTEIN 15, CHLOROPLASTIC"/>
    <property type="match status" value="1"/>
</dbReference>
<organism evidence="4 5">
    <name type="scientific">Arcanobacterium haemolyticum (strain ATCC 9345 / DSM 20595 / CCM 5947 / CCUG 17215 / LMG 16163 / NBRC 15585 / NCTC 8452 / 11018)</name>
    <dbReference type="NCBI Taxonomy" id="644284"/>
    <lineage>
        <taxon>Bacteria</taxon>
        <taxon>Bacillati</taxon>
        <taxon>Actinomycetota</taxon>
        <taxon>Actinomycetes</taxon>
        <taxon>Actinomycetales</taxon>
        <taxon>Actinomycetaceae</taxon>
        <taxon>Arcanobacterium</taxon>
    </lineage>
</organism>
<dbReference type="PANTHER" id="PTHR45431:SF3">
    <property type="entry name" value="RHODANESE-LIKE DOMAIN-CONTAINING PROTEIN 15, CHLOROPLASTIC"/>
    <property type="match status" value="1"/>
</dbReference>
<dbReference type="STRING" id="644284.Arch_1463"/>
<dbReference type="CDD" id="cd00158">
    <property type="entry name" value="RHOD"/>
    <property type="match status" value="1"/>
</dbReference>
<proteinExistence type="predicted"/>
<dbReference type="Pfam" id="PF00581">
    <property type="entry name" value="Rhodanese"/>
    <property type="match status" value="1"/>
</dbReference>
<evidence type="ECO:0000256" key="2">
    <source>
        <dbReference type="SAM" id="SignalP"/>
    </source>
</evidence>
<reference evidence="4 5" key="1">
    <citation type="journal article" date="2010" name="Stand. Genomic Sci.">
        <title>Complete genome sequence of Arcanobacterium haemolyticum type strain (11018).</title>
        <authorList>
            <person name="Yasawong M."/>
            <person name="Teshima H."/>
            <person name="Lapidus A."/>
            <person name="Nolan M."/>
            <person name="Lucas S."/>
            <person name="Glavina Del Rio T."/>
            <person name="Tice H."/>
            <person name="Cheng J."/>
            <person name="Bruce D."/>
            <person name="Detter C."/>
            <person name="Tapia R."/>
            <person name="Han C."/>
            <person name="Goodwin L."/>
            <person name="Pitluck S."/>
            <person name="Liolios K."/>
            <person name="Ivanova N."/>
            <person name="Mavromatis K."/>
            <person name="Mikhailova N."/>
            <person name="Pati A."/>
            <person name="Chen A."/>
            <person name="Palaniappan K."/>
            <person name="Land M."/>
            <person name="Hauser L."/>
            <person name="Chang Y."/>
            <person name="Jeffries C."/>
            <person name="Rohde M."/>
            <person name="Sikorski J."/>
            <person name="Pukall R."/>
            <person name="Goker M."/>
            <person name="Woyke T."/>
            <person name="Bristow J."/>
            <person name="Eisen J."/>
            <person name="Markowitz V."/>
            <person name="Hugenholtz P."/>
            <person name="Kyrpides N."/>
            <person name="Klenk H."/>
        </authorList>
    </citation>
    <scope>NUCLEOTIDE SEQUENCE [LARGE SCALE GENOMIC DNA]</scope>
    <source>
        <strain evidence="5">ATCC 9345 / DSM 20595 / CCUG 17215 / LMG 16163 / NBRC 15585 / NCTC 8452 / 11018</strain>
    </source>
</reference>
<name>D7BKI5_ARCHD</name>
<dbReference type="KEGG" id="ahe:Arch_1463"/>
<feature type="chain" id="PRO_5038522631" evidence="2">
    <location>
        <begin position="21"/>
        <end position="143"/>
    </location>
</feature>
<evidence type="ECO:0000313" key="5">
    <source>
        <dbReference type="Proteomes" id="UP000000376"/>
    </source>
</evidence>
<feature type="signal peptide" evidence="2">
    <location>
        <begin position="1"/>
        <end position="20"/>
    </location>
</feature>
<evidence type="ECO:0000313" key="4">
    <source>
        <dbReference type="EMBL" id="ADH93165.1"/>
    </source>
</evidence>
<dbReference type="PROSITE" id="PS50206">
    <property type="entry name" value="RHODANESE_3"/>
    <property type="match status" value="1"/>
</dbReference>
<accession>D7BKI5</accession>
<dbReference type="EMBL" id="CP002045">
    <property type="protein sequence ID" value="ADH93165.1"/>
    <property type="molecule type" value="Genomic_DNA"/>
</dbReference>
<dbReference type="InterPro" id="IPR052367">
    <property type="entry name" value="Thiosulfate_ST/Rhodanese-like"/>
</dbReference>
<gene>
    <name evidence="4" type="ordered locus">Arch_1463</name>
</gene>
<feature type="region of interest" description="Disordered" evidence="1">
    <location>
        <begin position="17"/>
        <end position="55"/>
    </location>
</feature>
<dbReference type="HOGENOM" id="CLU_089574_1_6_11"/>
<sequence>MKKIATVIALVAAAGGCTNAGSGQAETVPGDQTPAKESALATSDSQLDSKSEEKPMIIDVRTPEEFAGGHLVDAVNFDVNDPKFQEQVKDLDRDGHYILYCRSGNRASGAKGYMESIGFKNVKNVGSVDQASQELGVDVVAER</sequence>
<dbReference type="SMART" id="SM00450">
    <property type="entry name" value="RHOD"/>
    <property type="match status" value="1"/>
</dbReference>
<dbReference type="AlphaFoldDB" id="D7BKI5"/>
<dbReference type="eggNOG" id="COG0607">
    <property type="taxonomic scope" value="Bacteria"/>
</dbReference>
<feature type="domain" description="Rhodanese" evidence="3">
    <location>
        <begin position="51"/>
        <end position="140"/>
    </location>
</feature>
<dbReference type="InterPro" id="IPR036873">
    <property type="entry name" value="Rhodanese-like_dom_sf"/>
</dbReference>
<dbReference type="SUPFAM" id="SSF52821">
    <property type="entry name" value="Rhodanese/Cell cycle control phosphatase"/>
    <property type="match status" value="1"/>
</dbReference>
<evidence type="ECO:0000259" key="3">
    <source>
        <dbReference type="PROSITE" id="PS50206"/>
    </source>
</evidence>
<dbReference type="OrthoDB" id="9800872at2"/>
<evidence type="ECO:0000256" key="1">
    <source>
        <dbReference type="SAM" id="MobiDB-lite"/>
    </source>
</evidence>
<keyword evidence="5" id="KW-1185">Reference proteome</keyword>
<dbReference type="RefSeq" id="WP_013170655.1">
    <property type="nucleotide sequence ID" value="NC_014218.1"/>
</dbReference>